<dbReference type="eggNOG" id="ENOG502S5YH">
    <property type="taxonomic scope" value="Eukaryota"/>
</dbReference>
<dbReference type="Proteomes" id="UP000030671">
    <property type="component" value="Unassembled WGS sequence"/>
</dbReference>
<evidence type="ECO:0000256" key="1">
    <source>
        <dbReference type="ARBA" id="ARBA00023242"/>
    </source>
</evidence>
<dbReference type="GO" id="GO:0005634">
    <property type="term" value="C:nucleus"/>
    <property type="evidence" value="ECO:0007669"/>
    <property type="project" value="UniProtKB-SubCell"/>
</dbReference>
<dbReference type="Gene3D" id="2.60.40.1970">
    <property type="entry name" value="YEATS domain"/>
    <property type="match status" value="1"/>
</dbReference>
<reference evidence="5 6" key="1">
    <citation type="journal article" date="2012" name="New Phytol.">
        <title>Insight into trade-off between wood decay and parasitism from the genome of a fungal forest pathogen.</title>
        <authorList>
            <person name="Olson A."/>
            <person name="Aerts A."/>
            <person name="Asiegbu F."/>
            <person name="Belbahri L."/>
            <person name="Bouzid O."/>
            <person name="Broberg A."/>
            <person name="Canback B."/>
            <person name="Coutinho P.M."/>
            <person name="Cullen D."/>
            <person name="Dalman K."/>
            <person name="Deflorio G."/>
            <person name="van Diepen L.T."/>
            <person name="Dunand C."/>
            <person name="Duplessis S."/>
            <person name="Durling M."/>
            <person name="Gonthier P."/>
            <person name="Grimwood J."/>
            <person name="Fossdal C.G."/>
            <person name="Hansson D."/>
            <person name="Henrissat B."/>
            <person name="Hietala A."/>
            <person name="Himmelstrand K."/>
            <person name="Hoffmeister D."/>
            <person name="Hogberg N."/>
            <person name="James T.Y."/>
            <person name="Karlsson M."/>
            <person name="Kohler A."/>
            <person name="Kues U."/>
            <person name="Lee Y.H."/>
            <person name="Lin Y.C."/>
            <person name="Lind M."/>
            <person name="Lindquist E."/>
            <person name="Lombard V."/>
            <person name="Lucas S."/>
            <person name="Lunden K."/>
            <person name="Morin E."/>
            <person name="Murat C."/>
            <person name="Park J."/>
            <person name="Raffaello T."/>
            <person name="Rouze P."/>
            <person name="Salamov A."/>
            <person name="Schmutz J."/>
            <person name="Solheim H."/>
            <person name="Stahlberg J."/>
            <person name="Velez H."/>
            <person name="de Vries R.P."/>
            <person name="Wiebenga A."/>
            <person name="Woodward S."/>
            <person name="Yakovlev I."/>
            <person name="Garbelotto M."/>
            <person name="Martin F."/>
            <person name="Grigoriev I.V."/>
            <person name="Stenlid J."/>
        </authorList>
    </citation>
    <scope>NUCLEOTIDE SEQUENCE [LARGE SCALE GENOMIC DNA]</scope>
    <source>
        <strain evidence="5 6">TC 32-1</strain>
    </source>
</reference>
<evidence type="ECO:0000256" key="2">
    <source>
        <dbReference type="PROSITE-ProRule" id="PRU00376"/>
    </source>
</evidence>
<dbReference type="GeneID" id="20668423"/>
<evidence type="ECO:0000259" key="4">
    <source>
        <dbReference type="PROSITE" id="PS51037"/>
    </source>
</evidence>
<dbReference type="InterPro" id="IPR058706">
    <property type="entry name" value="zf-C2H2_AHC1-like"/>
</dbReference>
<dbReference type="RefSeq" id="XP_009546079.1">
    <property type="nucleotide sequence ID" value="XM_009547784.1"/>
</dbReference>
<dbReference type="PROSITE" id="PS51037">
    <property type="entry name" value="YEATS"/>
    <property type="match status" value="1"/>
</dbReference>
<evidence type="ECO:0000256" key="3">
    <source>
        <dbReference type="SAM" id="MobiDB-lite"/>
    </source>
</evidence>
<feature type="region of interest" description="Disordered" evidence="3">
    <location>
        <begin position="253"/>
        <end position="272"/>
    </location>
</feature>
<comment type="subcellular location">
    <subcellularLocation>
        <location evidence="2">Nucleus</location>
    </subcellularLocation>
</comment>
<feature type="region of interest" description="Disordered" evidence="3">
    <location>
        <begin position="122"/>
        <end position="144"/>
    </location>
</feature>
<dbReference type="InterPro" id="IPR038704">
    <property type="entry name" value="YEAST_sf"/>
</dbReference>
<dbReference type="HOGENOM" id="CLU_594611_0_0_1"/>
<organism evidence="5 6">
    <name type="scientific">Heterobasidion irregulare (strain TC 32-1)</name>
    <dbReference type="NCBI Taxonomy" id="747525"/>
    <lineage>
        <taxon>Eukaryota</taxon>
        <taxon>Fungi</taxon>
        <taxon>Dikarya</taxon>
        <taxon>Basidiomycota</taxon>
        <taxon>Agaricomycotina</taxon>
        <taxon>Agaricomycetes</taxon>
        <taxon>Russulales</taxon>
        <taxon>Bondarzewiaceae</taxon>
        <taxon>Heterobasidion</taxon>
        <taxon>Heterobasidion annosum species complex</taxon>
    </lineage>
</organism>
<dbReference type="OrthoDB" id="1741717at2759"/>
<keyword evidence="1 2" id="KW-0539">Nucleus</keyword>
<protein>
    <recommendedName>
        <fullName evidence="4">YEATS domain-containing protein</fullName>
    </recommendedName>
</protein>
<dbReference type="InterPro" id="IPR055129">
    <property type="entry name" value="YEATS_dom"/>
</dbReference>
<dbReference type="AlphaFoldDB" id="W4K6H8"/>
<dbReference type="STRING" id="747525.W4K6H8"/>
<name>W4K6H8_HETIT</name>
<dbReference type="Pfam" id="PF25909">
    <property type="entry name" value="zf-C2H2_AHC1"/>
    <property type="match status" value="1"/>
</dbReference>
<feature type="domain" description="YEATS" evidence="4">
    <location>
        <begin position="403"/>
        <end position="482"/>
    </location>
</feature>
<evidence type="ECO:0000313" key="5">
    <source>
        <dbReference type="EMBL" id="ETW81432.1"/>
    </source>
</evidence>
<gene>
    <name evidence="5" type="ORF">HETIRDRAFT_173117</name>
</gene>
<evidence type="ECO:0000313" key="6">
    <source>
        <dbReference type="Proteomes" id="UP000030671"/>
    </source>
</evidence>
<proteinExistence type="predicted"/>
<dbReference type="KEGG" id="hir:HETIRDRAFT_173117"/>
<dbReference type="InParanoid" id="W4K6H8"/>
<sequence length="482" mass="53072">MSVSSYEGDDIQVTRKRKRLDGGMSWSRDSIAASRQLILEELDLEIDVRQRVHDMIQSRITWALILQEALENKDIQAQAQASEAFQNAAMEALDTAEASCLPFLSRETLPAVPRAPAPIKSAPASVLAPTPPLIEPRHTRHTRQRPLNDLARPARSSNAKLLFLQNTNTSPPTLAKLACPDCARTNFPSVQGLLNHCRLRHSRDFGSHDECIRNCAVSVPKEEQEWVMQNGIELGEVSLPSLRSLFEIAVGGSRTEVPSAPDDDGERENPEPEQIVGSAVIGSSSKTSTHLSKTLGLHIDTPALAPFLGLSHAPKRRCINVLDQGKFVDIFDDVGNTISDNVSPMHVGGPRWRMPYTHRSKARASLDIALHSDIAEHNEALDHAHLPPSIPPSLSFDPSAAAAGSRFHIIARVAITDRSFWLPSNQRPPALQEHTHRWMLSIDSPSYVSDNPASLPFLLPPWSAELDLNPYGNFRASICPLF</sequence>
<accession>W4K6H8</accession>
<dbReference type="EMBL" id="KI925458">
    <property type="protein sequence ID" value="ETW81432.1"/>
    <property type="molecule type" value="Genomic_DNA"/>
</dbReference>
<keyword evidence="6" id="KW-1185">Reference proteome</keyword>